<dbReference type="AlphaFoldDB" id="A0A9N9BJ66"/>
<protein>
    <submittedName>
        <fullName evidence="1">27159_t:CDS:1</fullName>
    </submittedName>
</protein>
<evidence type="ECO:0000313" key="1">
    <source>
        <dbReference type="EMBL" id="CAG8569857.1"/>
    </source>
</evidence>
<name>A0A9N9BJ66_9GLOM</name>
<dbReference type="Proteomes" id="UP000789405">
    <property type="component" value="Unassembled WGS sequence"/>
</dbReference>
<feature type="non-terminal residue" evidence="1">
    <location>
        <position position="1"/>
    </location>
</feature>
<dbReference type="EMBL" id="CAJVPY010002718">
    <property type="protein sequence ID" value="CAG8569857.1"/>
    <property type="molecule type" value="Genomic_DNA"/>
</dbReference>
<gene>
    <name evidence="1" type="ORF">DERYTH_LOCUS6152</name>
</gene>
<proteinExistence type="predicted"/>
<accession>A0A9N9BJ66</accession>
<evidence type="ECO:0000313" key="2">
    <source>
        <dbReference type="Proteomes" id="UP000789405"/>
    </source>
</evidence>
<keyword evidence="2" id="KW-1185">Reference proteome</keyword>
<comment type="caution">
    <text evidence="1">The sequence shown here is derived from an EMBL/GenBank/DDBJ whole genome shotgun (WGS) entry which is preliminary data.</text>
</comment>
<organism evidence="1 2">
    <name type="scientific">Dentiscutata erythropus</name>
    <dbReference type="NCBI Taxonomy" id="1348616"/>
    <lineage>
        <taxon>Eukaryota</taxon>
        <taxon>Fungi</taxon>
        <taxon>Fungi incertae sedis</taxon>
        <taxon>Mucoromycota</taxon>
        <taxon>Glomeromycotina</taxon>
        <taxon>Glomeromycetes</taxon>
        <taxon>Diversisporales</taxon>
        <taxon>Gigasporaceae</taxon>
        <taxon>Dentiscutata</taxon>
    </lineage>
</organism>
<reference evidence="1" key="1">
    <citation type="submission" date="2021-06" db="EMBL/GenBank/DDBJ databases">
        <authorList>
            <person name="Kallberg Y."/>
            <person name="Tangrot J."/>
            <person name="Rosling A."/>
        </authorList>
    </citation>
    <scope>NUCLEOTIDE SEQUENCE</scope>
    <source>
        <strain evidence="1">MA453B</strain>
    </source>
</reference>
<sequence length="129" mass="14057">DSDIRNSTKAASMIWSKLLFTHQNIHKISKNVSKAKGLSSTDLNNSVLLSGSVSSKHVRVEDDDDSIESNNVLSSVDGEYSKSVGVSNSINIVQNDEIEAMVKKENSQGNANYGSKKKIIMLVILYVVV</sequence>